<dbReference type="PANTHER" id="PTHR42643">
    <property type="entry name" value="IONOTROPIC RECEPTOR 20A-RELATED"/>
    <property type="match status" value="1"/>
</dbReference>
<gene>
    <name evidence="14" type="ORF">L9F63_011581</name>
</gene>
<keyword evidence="15" id="KW-1185">Reference proteome</keyword>
<dbReference type="PANTHER" id="PTHR42643:SF24">
    <property type="entry name" value="IONOTROPIC RECEPTOR 60A"/>
    <property type="match status" value="1"/>
</dbReference>
<evidence type="ECO:0000256" key="4">
    <source>
        <dbReference type="ARBA" id="ARBA00022692"/>
    </source>
</evidence>
<feature type="transmembrane region" description="Helical" evidence="12">
    <location>
        <begin position="282"/>
        <end position="302"/>
    </location>
</feature>
<reference evidence="14" key="1">
    <citation type="journal article" date="2023" name="IScience">
        <title>Live-bearing cockroach genome reveals convergent evolutionary mechanisms linked to viviparity in insects and beyond.</title>
        <authorList>
            <person name="Fouks B."/>
            <person name="Harrison M.C."/>
            <person name="Mikhailova A.A."/>
            <person name="Marchal E."/>
            <person name="English S."/>
            <person name="Carruthers M."/>
            <person name="Jennings E.C."/>
            <person name="Chiamaka E.L."/>
            <person name="Frigard R.A."/>
            <person name="Pippel M."/>
            <person name="Attardo G.M."/>
            <person name="Benoit J.B."/>
            <person name="Bornberg-Bauer E."/>
            <person name="Tobe S.S."/>
        </authorList>
    </citation>
    <scope>NUCLEOTIDE SEQUENCE</scope>
    <source>
        <strain evidence="14">Stay&amp;Tobe</strain>
    </source>
</reference>
<accession>A0AAD8ENS7</accession>
<evidence type="ECO:0000259" key="13">
    <source>
        <dbReference type="Pfam" id="PF10613"/>
    </source>
</evidence>
<comment type="subcellular location">
    <subcellularLocation>
        <location evidence="1">Cell membrane</location>
        <topology evidence="1">Multi-pass membrane protein</topology>
    </subcellularLocation>
</comment>
<dbReference type="Proteomes" id="UP001233999">
    <property type="component" value="Unassembled WGS sequence"/>
</dbReference>
<keyword evidence="11" id="KW-0407">Ion channel</keyword>
<dbReference type="GO" id="GO:0015276">
    <property type="term" value="F:ligand-gated monoatomic ion channel activity"/>
    <property type="evidence" value="ECO:0007669"/>
    <property type="project" value="InterPro"/>
</dbReference>
<feature type="domain" description="Ionotropic glutamate receptor L-glutamate and glycine-binding" evidence="13">
    <location>
        <begin position="112"/>
        <end position="199"/>
    </location>
</feature>
<organism evidence="14 15">
    <name type="scientific">Diploptera punctata</name>
    <name type="common">Pacific beetle cockroach</name>
    <dbReference type="NCBI Taxonomy" id="6984"/>
    <lineage>
        <taxon>Eukaryota</taxon>
        <taxon>Metazoa</taxon>
        <taxon>Ecdysozoa</taxon>
        <taxon>Arthropoda</taxon>
        <taxon>Hexapoda</taxon>
        <taxon>Insecta</taxon>
        <taxon>Pterygota</taxon>
        <taxon>Neoptera</taxon>
        <taxon>Polyneoptera</taxon>
        <taxon>Dictyoptera</taxon>
        <taxon>Blattodea</taxon>
        <taxon>Blaberoidea</taxon>
        <taxon>Blaberidae</taxon>
        <taxon>Diplopterinae</taxon>
        <taxon>Diploptera</taxon>
    </lineage>
</organism>
<evidence type="ECO:0000256" key="5">
    <source>
        <dbReference type="ARBA" id="ARBA00022989"/>
    </source>
</evidence>
<sequence length="429" mass="49157">MSATINISRAKWILFTSAILESFFSDIYVPFDCQFLVAQFFGNGVITLSEVYRIHPTSKLHFLLITNWTSNLQLTWNDSNFHLKQQDLHGLIIKAAVINHTSSWVISANKHGKPLDIGGYPAVVWKVLETSLNFRTDYVYSNDGSWGILLKNGAWNGMIAMVARREVDVAVAAFSMSMTRHLVVDFLAPIVNDMHIVYIQHPKKLEWSWRQYIHILNSGIWLSVLTNIFLSMGLGTTYYVSRYYKHKYSAKIHFTDFLFHIYGTFCHQVLDVQVSTWSSRIVVYLTHLASTIIFAGFSATLISKLTINEPNLPFLDFKGIYRDGRYDLGILKDSAQYDLVKESKDNTINKIYNEMILPHPNNLAPSETEGLKWVCEKERFAYMCTHLSFRYSAPKLQCSLITVPRAYIPVTVGMVIQKNSSLARILNHK</sequence>
<evidence type="ECO:0000313" key="15">
    <source>
        <dbReference type="Proteomes" id="UP001233999"/>
    </source>
</evidence>
<proteinExistence type="predicted"/>
<keyword evidence="10" id="KW-1071">Ligand-gated ion channel</keyword>
<evidence type="ECO:0000256" key="10">
    <source>
        <dbReference type="ARBA" id="ARBA00023286"/>
    </source>
</evidence>
<evidence type="ECO:0000256" key="11">
    <source>
        <dbReference type="ARBA" id="ARBA00023303"/>
    </source>
</evidence>
<evidence type="ECO:0000256" key="2">
    <source>
        <dbReference type="ARBA" id="ARBA00022448"/>
    </source>
</evidence>
<evidence type="ECO:0000256" key="9">
    <source>
        <dbReference type="ARBA" id="ARBA00023180"/>
    </source>
</evidence>
<keyword evidence="3" id="KW-1003">Cell membrane</keyword>
<keyword evidence="5 12" id="KW-1133">Transmembrane helix</keyword>
<dbReference type="InterPro" id="IPR019594">
    <property type="entry name" value="Glu/Gly-bd"/>
</dbReference>
<keyword evidence="2" id="KW-0813">Transport</keyword>
<evidence type="ECO:0000256" key="6">
    <source>
        <dbReference type="ARBA" id="ARBA00023065"/>
    </source>
</evidence>
<dbReference type="Pfam" id="PF10613">
    <property type="entry name" value="Lig_chan-Glu_bd"/>
    <property type="match status" value="1"/>
</dbReference>
<keyword evidence="4 12" id="KW-0812">Transmembrane</keyword>
<keyword evidence="9" id="KW-0325">Glycoprotein</keyword>
<protein>
    <recommendedName>
        <fullName evidence="13">Ionotropic glutamate receptor L-glutamate and glycine-binding domain-containing protein</fullName>
    </recommendedName>
</protein>
<keyword evidence="8" id="KW-0675">Receptor</keyword>
<dbReference type="AlphaFoldDB" id="A0AAD8ENS7"/>
<evidence type="ECO:0000256" key="12">
    <source>
        <dbReference type="SAM" id="Phobius"/>
    </source>
</evidence>
<reference evidence="14" key="2">
    <citation type="submission" date="2023-05" db="EMBL/GenBank/DDBJ databases">
        <authorList>
            <person name="Fouks B."/>
        </authorList>
    </citation>
    <scope>NUCLEOTIDE SEQUENCE</scope>
    <source>
        <strain evidence="14">Stay&amp;Tobe</strain>
        <tissue evidence="14">Testes</tissue>
    </source>
</reference>
<evidence type="ECO:0000313" key="14">
    <source>
        <dbReference type="EMBL" id="KAJ9597580.1"/>
    </source>
</evidence>
<dbReference type="SUPFAM" id="SSF53850">
    <property type="entry name" value="Periplasmic binding protein-like II"/>
    <property type="match status" value="1"/>
</dbReference>
<comment type="caution">
    <text evidence="14">The sequence shown here is derived from an EMBL/GenBank/DDBJ whole genome shotgun (WGS) entry which is preliminary data.</text>
</comment>
<name>A0AAD8ENS7_DIPPU</name>
<feature type="transmembrane region" description="Helical" evidence="12">
    <location>
        <begin position="220"/>
        <end position="240"/>
    </location>
</feature>
<dbReference type="InterPro" id="IPR052192">
    <property type="entry name" value="Insect_Ionotropic_Sensory_Rcpt"/>
</dbReference>
<dbReference type="EMBL" id="JASPKZ010001600">
    <property type="protein sequence ID" value="KAJ9597580.1"/>
    <property type="molecule type" value="Genomic_DNA"/>
</dbReference>
<dbReference type="Gene3D" id="3.40.190.10">
    <property type="entry name" value="Periplasmic binding protein-like II"/>
    <property type="match status" value="2"/>
</dbReference>
<evidence type="ECO:0000256" key="1">
    <source>
        <dbReference type="ARBA" id="ARBA00004651"/>
    </source>
</evidence>
<evidence type="ECO:0000256" key="7">
    <source>
        <dbReference type="ARBA" id="ARBA00023136"/>
    </source>
</evidence>
<keyword evidence="6" id="KW-0406">Ion transport</keyword>
<dbReference type="GO" id="GO:0005886">
    <property type="term" value="C:plasma membrane"/>
    <property type="evidence" value="ECO:0007669"/>
    <property type="project" value="UniProtKB-SubCell"/>
</dbReference>
<evidence type="ECO:0000256" key="3">
    <source>
        <dbReference type="ARBA" id="ARBA00022475"/>
    </source>
</evidence>
<keyword evidence="7 12" id="KW-0472">Membrane</keyword>
<evidence type="ECO:0000256" key="8">
    <source>
        <dbReference type="ARBA" id="ARBA00023170"/>
    </source>
</evidence>